<keyword evidence="2" id="KW-0001">2Fe-2S</keyword>
<feature type="domain" description="2Fe-2S ferredoxin-type" evidence="7">
    <location>
        <begin position="2"/>
        <end position="106"/>
    </location>
</feature>
<evidence type="ECO:0000313" key="8">
    <source>
        <dbReference type="EMBL" id="KCZ86155.1"/>
    </source>
</evidence>
<keyword evidence="5" id="KW-0411">Iron-sulfur</keyword>
<dbReference type="RefSeq" id="WP_035570988.1">
    <property type="nucleotide sequence ID" value="NZ_ARYH01000001.1"/>
</dbReference>
<evidence type="ECO:0000256" key="4">
    <source>
        <dbReference type="ARBA" id="ARBA00023004"/>
    </source>
</evidence>
<dbReference type="GO" id="GO:0051537">
    <property type="term" value="F:2 iron, 2 sulfur cluster binding"/>
    <property type="evidence" value="ECO:0007669"/>
    <property type="project" value="UniProtKB-KW"/>
</dbReference>
<dbReference type="GO" id="GO:0140647">
    <property type="term" value="P:P450-containing electron transport chain"/>
    <property type="evidence" value="ECO:0007669"/>
    <property type="project" value="InterPro"/>
</dbReference>
<dbReference type="InterPro" id="IPR001041">
    <property type="entry name" value="2Fe-2S_ferredoxin-type"/>
</dbReference>
<dbReference type="Pfam" id="PF00111">
    <property type="entry name" value="Fer2"/>
    <property type="match status" value="1"/>
</dbReference>
<keyword evidence="3" id="KW-0479">Metal-binding</keyword>
<evidence type="ECO:0000259" key="7">
    <source>
        <dbReference type="PROSITE" id="PS51085"/>
    </source>
</evidence>
<evidence type="ECO:0000256" key="3">
    <source>
        <dbReference type="ARBA" id="ARBA00022723"/>
    </source>
</evidence>
<keyword evidence="9" id="KW-1185">Reference proteome</keyword>
<dbReference type="AlphaFoldDB" id="A0A069E7B0"/>
<reference evidence="8 9" key="1">
    <citation type="journal article" date="2014" name="Antonie Van Leeuwenhoek">
        <title>Hyphomonas beringensis sp. nov. and Hyphomonas chukchiensis sp. nov., isolated from surface seawater of the Bering Sea and Chukchi Sea.</title>
        <authorList>
            <person name="Li C."/>
            <person name="Lai Q."/>
            <person name="Li G."/>
            <person name="Dong C."/>
            <person name="Wang J."/>
            <person name="Liao Y."/>
            <person name="Shao Z."/>
        </authorList>
    </citation>
    <scope>NUCLEOTIDE SEQUENCE [LARGE SCALE GENOMIC DNA]</scope>
    <source>
        <strain evidence="8 9">MHS-3</strain>
    </source>
</reference>
<dbReference type="PATRIC" id="fig|1280949.3.peg.2195"/>
<comment type="caution">
    <text evidence="8">The sequence shown here is derived from an EMBL/GenBank/DDBJ whole genome shotgun (WGS) entry which is preliminary data.</text>
</comment>
<comment type="similarity">
    <text evidence="1">Belongs to the adrenodoxin/putidaredoxin family.</text>
</comment>
<dbReference type="CDD" id="cd00207">
    <property type="entry name" value="fer2"/>
    <property type="match status" value="1"/>
</dbReference>
<dbReference type="PROSITE" id="PS51085">
    <property type="entry name" value="2FE2S_FER_2"/>
    <property type="match status" value="1"/>
</dbReference>
<dbReference type="GO" id="GO:0046872">
    <property type="term" value="F:metal ion binding"/>
    <property type="evidence" value="ECO:0007669"/>
    <property type="project" value="UniProtKB-KW"/>
</dbReference>
<dbReference type="SUPFAM" id="SSF54292">
    <property type="entry name" value="2Fe-2S ferredoxin-like"/>
    <property type="match status" value="1"/>
</dbReference>
<gene>
    <name evidence="8" type="ORF">HAD_10730</name>
</gene>
<name>A0A069E7B0_9PROT</name>
<protein>
    <submittedName>
        <fullName evidence="8">Ferredoxin, adrenodoxin</fullName>
    </submittedName>
</protein>
<dbReference type="PANTHER" id="PTHR23426">
    <property type="entry name" value="FERREDOXIN/ADRENODOXIN"/>
    <property type="match status" value="1"/>
</dbReference>
<dbReference type="InterPro" id="IPR018298">
    <property type="entry name" value="Adrenodoxin_Fe-S_BS"/>
</dbReference>
<dbReference type="OrthoDB" id="9799640at2"/>
<sequence length="106" mass="11136">MPRITFIDHAGGARCVEAVAGETLMEAGVKSGVPELEAECGGACACATCHVYVDPAFLAKLSAPSDVEQGMLDYAEAPVRENSRLSCQIIVSDELDGMTVHTPPQQ</sequence>
<dbReference type="EMBL" id="ARYH01000001">
    <property type="protein sequence ID" value="KCZ86155.1"/>
    <property type="molecule type" value="Genomic_DNA"/>
</dbReference>
<evidence type="ECO:0000256" key="5">
    <source>
        <dbReference type="ARBA" id="ARBA00023014"/>
    </source>
</evidence>
<dbReference type="InterPro" id="IPR012675">
    <property type="entry name" value="Beta-grasp_dom_sf"/>
</dbReference>
<organism evidence="8 9">
    <name type="scientific">Hyphomonas adhaerens MHS-3</name>
    <dbReference type="NCBI Taxonomy" id="1280949"/>
    <lineage>
        <taxon>Bacteria</taxon>
        <taxon>Pseudomonadati</taxon>
        <taxon>Pseudomonadota</taxon>
        <taxon>Alphaproteobacteria</taxon>
        <taxon>Hyphomonadales</taxon>
        <taxon>Hyphomonadaceae</taxon>
        <taxon>Hyphomonas</taxon>
    </lineage>
</organism>
<dbReference type="Proteomes" id="UP000027446">
    <property type="component" value="Unassembled WGS sequence"/>
</dbReference>
<dbReference type="PRINTS" id="PR00355">
    <property type="entry name" value="ADRENODOXIN"/>
</dbReference>
<dbReference type="Gene3D" id="3.10.20.30">
    <property type="match status" value="1"/>
</dbReference>
<dbReference type="PROSITE" id="PS00814">
    <property type="entry name" value="ADX"/>
    <property type="match status" value="1"/>
</dbReference>
<dbReference type="eggNOG" id="COG0633">
    <property type="taxonomic scope" value="Bacteria"/>
</dbReference>
<dbReference type="InterPro" id="IPR001055">
    <property type="entry name" value="Adrenodoxin-like"/>
</dbReference>
<keyword evidence="4" id="KW-0408">Iron</keyword>
<proteinExistence type="inferred from homology"/>
<comment type="cofactor">
    <cofactor evidence="6">
        <name>[2Fe-2S] cluster</name>
        <dbReference type="ChEBI" id="CHEBI:190135"/>
    </cofactor>
</comment>
<evidence type="ECO:0000256" key="6">
    <source>
        <dbReference type="ARBA" id="ARBA00034078"/>
    </source>
</evidence>
<evidence type="ECO:0000313" key="9">
    <source>
        <dbReference type="Proteomes" id="UP000027446"/>
    </source>
</evidence>
<evidence type="ECO:0000256" key="1">
    <source>
        <dbReference type="ARBA" id="ARBA00010914"/>
    </source>
</evidence>
<accession>A0A069E7B0</accession>
<dbReference type="STRING" id="1280949.HAD_10730"/>
<evidence type="ECO:0000256" key="2">
    <source>
        <dbReference type="ARBA" id="ARBA00022714"/>
    </source>
</evidence>
<dbReference type="PANTHER" id="PTHR23426:SF65">
    <property type="entry name" value="FERREDOXIN-2, MITOCHONDRIAL"/>
    <property type="match status" value="1"/>
</dbReference>
<dbReference type="InterPro" id="IPR036010">
    <property type="entry name" value="2Fe-2S_ferredoxin-like_sf"/>
</dbReference>
<dbReference type="GO" id="GO:0009055">
    <property type="term" value="F:electron transfer activity"/>
    <property type="evidence" value="ECO:0007669"/>
    <property type="project" value="TreeGrafter"/>
</dbReference>